<evidence type="ECO:0000313" key="2">
    <source>
        <dbReference type="Proteomes" id="UP000095283"/>
    </source>
</evidence>
<keyword evidence="2" id="KW-1185">Reference proteome</keyword>
<feature type="transmembrane region" description="Helical" evidence="1">
    <location>
        <begin position="72"/>
        <end position="98"/>
    </location>
</feature>
<feature type="transmembrane region" description="Helical" evidence="1">
    <location>
        <begin position="6"/>
        <end position="29"/>
    </location>
</feature>
<name>A0A1I7WB96_HETBA</name>
<accession>A0A1I7WB96</accession>
<keyword evidence="1" id="KW-0472">Membrane</keyword>
<dbReference type="AlphaFoldDB" id="A0A1I7WB96"/>
<dbReference type="WBParaSite" id="Hba_01951">
    <property type="protein sequence ID" value="Hba_01951"/>
    <property type="gene ID" value="Hba_01951"/>
</dbReference>
<proteinExistence type="predicted"/>
<evidence type="ECO:0000313" key="3">
    <source>
        <dbReference type="WBParaSite" id="Hba_01951"/>
    </source>
</evidence>
<reference evidence="3" key="1">
    <citation type="submission" date="2016-11" db="UniProtKB">
        <authorList>
            <consortium name="WormBaseParasite"/>
        </authorList>
    </citation>
    <scope>IDENTIFICATION</scope>
</reference>
<keyword evidence="1" id="KW-0812">Transmembrane</keyword>
<feature type="transmembrane region" description="Helical" evidence="1">
    <location>
        <begin position="104"/>
        <end position="123"/>
    </location>
</feature>
<sequence>MRTPINILLCGLSVAQWLLAANYLAFLVVEHYRMQWSEFFSSFFIPKEITGKEQMDLNVQGQRGRQNESLPLVLAQHACWLSFFFYVSSSFIFTYSLLALSPPAHSFCLLFTNLWNLFLVLFIRY</sequence>
<keyword evidence="1" id="KW-1133">Transmembrane helix</keyword>
<protein>
    <submittedName>
        <fullName evidence="3">GPI mannosyltransferase 2</fullName>
    </submittedName>
</protein>
<dbReference type="Proteomes" id="UP000095283">
    <property type="component" value="Unplaced"/>
</dbReference>
<organism evidence="2 3">
    <name type="scientific">Heterorhabditis bacteriophora</name>
    <name type="common">Entomopathogenic nematode worm</name>
    <dbReference type="NCBI Taxonomy" id="37862"/>
    <lineage>
        <taxon>Eukaryota</taxon>
        <taxon>Metazoa</taxon>
        <taxon>Ecdysozoa</taxon>
        <taxon>Nematoda</taxon>
        <taxon>Chromadorea</taxon>
        <taxon>Rhabditida</taxon>
        <taxon>Rhabditina</taxon>
        <taxon>Rhabditomorpha</taxon>
        <taxon>Strongyloidea</taxon>
        <taxon>Heterorhabditidae</taxon>
        <taxon>Heterorhabditis</taxon>
    </lineage>
</organism>
<evidence type="ECO:0000256" key="1">
    <source>
        <dbReference type="SAM" id="Phobius"/>
    </source>
</evidence>